<dbReference type="eggNOG" id="COG0358">
    <property type="taxonomic scope" value="Bacteria"/>
</dbReference>
<evidence type="ECO:0000313" key="3">
    <source>
        <dbReference type="Proteomes" id="UP000011746"/>
    </source>
</evidence>
<dbReference type="Pfam" id="PF13154">
    <property type="entry name" value="DUF3991"/>
    <property type="match status" value="1"/>
</dbReference>
<dbReference type="OrthoDB" id="9803716at2"/>
<dbReference type="InterPro" id="IPR025054">
    <property type="entry name" value="DUF3991"/>
</dbReference>
<dbReference type="SUPFAM" id="SSF56731">
    <property type="entry name" value="DNA primase core"/>
    <property type="match status" value="1"/>
</dbReference>
<gene>
    <name evidence="2" type="ORF">MJ3_08826</name>
</gene>
<keyword evidence="3" id="KW-1185">Reference proteome</keyword>
<protein>
    <recommendedName>
        <fullName evidence="1">DUF3991 domain-containing protein</fullName>
    </recommendedName>
</protein>
<dbReference type="Gene3D" id="3.40.1360.10">
    <property type="match status" value="1"/>
</dbReference>
<reference evidence="2 3" key="1">
    <citation type="journal article" date="2012" name="J. Bacteriol.">
        <title>Draft Genome Sequence of Salimicrobium sp. Strain MJ3, Isolated from Myulchi-Jeot, Korean Fermented Seafood.</title>
        <authorList>
            <person name="Lee S.H."/>
            <person name="Jung J.Y."/>
            <person name="Jeon C.O."/>
        </authorList>
    </citation>
    <scope>NUCLEOTIDE SEQUENCE [LARGE SCALE GENOMIC DNA]</scope>
    <source>
        <strain evidence="2 3">MJ3</strain>
    </source>
</reference>
<dbReference type="SUPFAM" id="SSF57783">
    <property type="entry name" value="Zinc beta-ribbon"/>
    <property type="match status" value="1"/>
</dbReference>
<sequence length="317" mass="36822">MAKHVSADQVEVARNVDLIDYLERKGEPLKKEGRYYRHQAHDSLVIKDQMYAWNSRGEKGAGVINFAKMFYGMSFPEAFLDLNEQGYKVKDNVQEQKPKEPYQYPTHYEVNDRTKAKDYLMNERKIHPKIVQWLDNKDLIPQDKLGNVVFKWKQQGEIVGADRQGTSPMKGGRMFKGIDRNSHGSAGFSVDIGKPNSIYLFESPIDALSYWSIKKEKLQDTRLVSMSGLKRQAMIDEIKRMGKEGNKVKQITFCTDNDKVGREFGEKYYKLLPKQLSCINLPEAKDWNEELIHNYNMRVCEKSNRKMGIKWGSKEFS</sequence>
<dbReference type="AlphaFoldDB" id="K2GAF6"/>
<dbReference type="EMBL" id="AMPQ01000011">
    <property type="protein sequence ID" value="EKE31327.1"/>
    <property type="molecule type" value="Genomic_DNA"/>
</dbReference>
<feature type="domain" description="DUF3991" evidence="1">
    <location>
        <begin position="119"/>
        <end position="189"/>
    </location>
</feature>
<organism evidence="2 3">
    <name type="scientific">Salimicrobium jeotgali</name>
    <dbReference type="NCBI Taxonomy" id="1230341"/>
    <lineage>
        <taxon>Bacteria</taxon>
        <taxon>Bacillati</taxon>
        <taxon>Bacillota</taxon>
        <taxon>Bacilli</taxon>
        <taxon>Bacillales</taxon>
        <taxon>Bacillaceae</taxon>
        <taxon>Salimicrobium</taxon>
    </lineage>
</organism>
<name>K2GAF6_9BACI</name>
<proteinExistence type="predicted"/>
<evidence type="ECO:0000313" key="2">
    <source>
        <dbReference type="EMBL" id="EKE31327.1"/>
    </source>
</evidence>
<dbReference type="Proteomes" id="UP000011746">
    <property type="component" value="Unassembled WGS sequence"/>
</dbReference>
<dbReference type="Pfam" id="PF13155">
    <property type="entry name" value="Toprim_2"/>
    <property type="match status" value="1"/>
</dbReference>
<dbReference type="RefSeq" id="WP_008590567.1">
    <property type="nucleotide sequence ID" value="NZ_AMPQ01000011.1"/>
</dbReference>
<comment type="caution">
    <text evidence="2">The sequence shown here is derived from an EMBL/GenBank/DDBJ whole genome shotgun (WGS) entry which is preliminary data.</text>
</comment>
<evidence type="ECO:0000259" key="1">
    <source>
        <dbReference type="Pfam" id="PF13154"/>
    </source>
</evidence>
<accession>K2GAF6</accession>
<dbReference type="PATRIC" id="fig|1230341.3.peg.1823"/>